<accession>A0AAD7S7B0</accession>
<reference evidence="1" key="1">
    <citation type="journal article" date="2023" name="Science">
        <title>Genome structures resolve the early diversification of teleost fishes.</title>
        <authorList>
            <person name="Parey E."/>
            <person name="Louis A."/>
            <person name="Montfort J."/>
            <person name="Bouchez O."/>
            <person name="Roques C."/>
            <person name="Iampietro C."/>
            <person name="Lluch J."/>
            <person name="Castinel A."/>
            <person name="Donnadieu C."/>
            <person name="Desvignes T."/>
            <person name="Floi Bucao C."/>
            <person name="Jouanno E."/>
            <person name="Wen M."/>
            <person name="Mejri S."/>
            <person name="Dirks R."/>
            <person name="Jansen H."/>
            <person name="Henkel C."/>
            <person name="Chen W.J."/>
            <person name="Zahm M."/>
            <person name="Cabau C."/>
            <person name="Klopp C."/>
            <person name="Thompson A.W."/>
            <person name="Robinson-Rechavi M."/>
            <person name="Braasch I."/>
            <person name="Lecointre G."/>
            <person name="Bobe J."/>
            <person name="Postlethwait J.H."/>
            <person name="Berthelot C."/>
            <person name="Roest Crollius H."/>
            <person name="Guiguen Y."/>
        </authorList>
    </citation>
    <scope>NUCLEOTIDE SEQUENCE</scope>
    <source>
        <strain evidence="1">NC1722</strain>
    </source>
</reference>
<name>A0AAD7S7B0_9TELE</name>
<organism evidence="1 2">
    <name type="scientific">Aldrovandia affinis</name>
    <dbReference type="NCBI Taxonomy" id="143900"/>
    <lineage>
        <taxon>Eukaryota</taxon>
        <taxon>Metazoa</taxon>
        <taxon>Chordata</taxon>
        <taxon>Craniata</taxon>
        <taxon>Vertebrata</taxon>
        <taxon>Euteleostomi</taxon>
        <taxon>Actinopterygii</taxon>
        <taxon>Neopterygii</taxon>
        <taxon>Teleostei</taxon>
        <taxon>Notacanthiformes</taxon>
        <taxon>Halosauridae</taxon>
        <taxon>Aldrovandia</taxon>
    </lineage>
</organism>
<dbReference type="AlphaFoldDB" id="A0AAD7S7B0"/>
<sequence>MRRAAFKASLGHPPHQLLALTLGNGPHQQLMQRGSYLRKSRNELAVIAKLGNALTCLTVLGPGQPWTAPVFSRSVATPVRLTTCPKYQKYLPQQATLLGL</sequence>
<keyword evidence="2" id="KW-1185">Reference proteome</keyword>
<evidence type="ECO:0000313" key="2">
    <source>
        <dbReference type="Proteomes" id="UP001221898"/>
    </source>
</evidence>
<proteinExistence type="predicted"/>
<protein>
    <submittedName>
        <fullName evidence="1">Uncharacterized protein</fullName>
    </submittedName>
</protein>
<comment type="caution">
    <text evidence="1">The sequence shown here is derived from an EMBL/GenBank/DDBJ whole genome shotgun (WGS) entry which is preliminary data.</text>
</comment>
<gene>
    <name evidence="1" type="ORF">AAFF_G00021990</name>
</gene>
<dbReference type="EMBL" id="JAINUG010000109">
    <property type="protein sequence ID" value="KAJ8396126.1"/>
    <property type="molecule type" value="Genomic_DNA"/>
</dbReference>
<evidence type="ECO:0000313" key="1">
    <source>
        <dbReference type="EMBL" id="KAJ8396126.1"/>
    </source>
</evidence>
<dbReference type="Proteomes" id="UP001221898">
    <property type="component" value="Unassembled WGS sequence"/>
</dbReference>